<feature type="transmembrane region" description="Helical" evidence="12">
    <location>
        <begin position="250"/>
        <end position="275"/>
    </location>
</feature>
<dbReference type="GO" id="GO:0030425">
    <property type="term" value="C:dendrite"/>
    <property type="evidence" value="ECO:0007669"/>
    <property type="project" value="TreeGrafter"/>
</dbReference>
<comment type="similarity">
    <text evidence="2 10">Belongs to the G-protein coupled receptor 1 family.</text>
</comment>
<dbReference type="PROSITE" id="PS00237">
    <property type="entry name" value="G_PROTEIN_RECEP_F1_1"/>
    <property type="match status" value="1"/>
</dbReference>
<dbReference type="GO" id="GO:0007197">
    <property type="term" value="P:adenylate cyclase-inhibiting G protein-coupled acetylcholine receptor signaling pathway"/>
    <property type="evidence" value="ECO:0007669"/>
    <property type="project" value="TreeGrafter"/>
</dbReference>
<dbReference type="SMART" id="SM01381">
    <property type="entry name" value="7TM_GPCR_Srsx"/>
    <property type="match status" value="1"/>
</dbReference>
<evidence type="ECO:0000256" key="10">
    <source>
        <dbReference type="RuleBase" id="RU000688"/>
    </source>
</evidence>
<dbReference type="OrthoDB" id="10071887at2759"/>
<evidence type="ECO:0000256" key="4">
    <source>
        <dbReference type="ARBA" id="ARBA00022692"/>
    </source>
</evidence>
<dbReference type="PROSITE" id="PS50262">
    <property type="entry name" value="G_PROTEIN_RECEP_F1_2"/>
    <property type="match status" value="1"/>
</dbReference>
<feature type="region of interest" description="Disordered" evidence="11">
    <location>
        <begin position="620"/>
        <end position="657"/>
    </location>
</feature>
<feature type="compositionally biased region" description="Basic and acidic residues" evidence="11">
    <location>
        <begin position="489"/>
        <end position="506"/>
    </location>
</feature>
<evidence type="ECO:0000259" key="13">
    <source>
        <dbReference type="PROSITE" id="PS50262"/>
    </source>
</evidence>
<reference evidence="14" key="2">
    <citation type="submission" date="2016-04" db="UniProtKB">
        <authorList>
            <consortium name="EnsemblMetazoa"/>
        </authorList>
    </citation>
    <scope>IDENTIFICATION</scope>
</reference>
<feature type="transmembrane region" description="Helical" evidence="12">
    <location>
        <begin position="208"/>
        <end position="229"/>
    </location>
</feature>
<dbReference type="GO" id="GO:0005886">
    <property type="term" value="C:plasma membrane"/>
    <property type="evidence" value="ECO:0007669"/>
    <property type="project" value="UniProtKB-SubCell"/>
</dbReference>
<evidence type="ECO:0000313" key="14">
    <source>
        <dbReference type="EnsemblMetazoa" id="tetur08g08522.1"/>
    </source>
</evidence>
<evidence type="ECO:0000256" key="1">
    <source>
        <dbReference type="ARBA" id="ARBA00004651"/>
    </source>
</evidence>
<feature type="transmembrane region" description="Helical" evidence="12">
    <location>
        <begin position="130"/>
        <end position="158"/>
    </location>
</feature>
<keyword evidence="4 10" id="KW-0812">Transmembrane</keyword>
<dbReference type="EnsemblMetazoa" id="tetur08g08522.1">
    <property type="protein sequence ID" value="tetur08g08522.1"/>
    <property type="gene ID" value="tetur08g08522"/>
</dbReference>
<feature type="compositionally biased region" description="Low complexity" evidence="11">
    <location>
        <begin position="569"/>
        <end position="578"/>
    </location>
</feature>
<dbReference type="Gene3D" id="1.20.1070.10">
    <property type="entry name" value="Rhodopsin 7-helix transmembrane proteins"/>
    <property type="match status" value="2"/>
</dbReference>
<dbReference type="OMA" id="GDLRYMD"/>
<dbReference type="PANTHER" id="PTHR24247">
    <property type="entry name" value="5-HYDROXYTRYPTAMINE RECEPTOR"/>
    <property type="match status" value="1"/>
</dbReference>
<evidence type="ECO:0000256" key="11">
    <source>
        <dbReference type="SAM" id="MobiDB-lite"/>
    </source>
</evidence>
<feature type="transmembrane region" description="Helical" evidence="12">
    <location>
        <begin position="295"/>
        <end position="316"/>
    </location>
</feature>
<feature type="region of interest" description="Disordered" evidence="11">
    <location>
        <begin position="675"/>
        <end position="745"/>
    </location>
</feature>
<evidence type="ECO:0000256" key="7">
    <source>
        <dbReference type="ARBA" id="ARBA00023136"/>
    </source>
</evidence>
<feature type="compositionally biased region" description="Basic and acidic residues" evidence="11">
    <location>
        <begin position="717"/>
        <end position="739"/>
    </location>
</feature>
<feature type="compositionally biased region" description="Polar residues" evidence="11">
    <location>
        <begin position="675"/>
        <end position="693"/>
    </location>
</feature>
<keyword evidence="15" id="KW-1185">Reference proteome</keyword>
<evidence type="ECO:0000256" key="9">
    <source>
        <dbReference type="ARBA" id="ARBA00023224"/>
    </source>
</evidence>
<dbReference type="Pfam" id="PF00001">
    <property type="entry name" value="7tm_1"/>
    <property type="match status" value="2"/>
</dbReference>
<evidence type="ECO:0000256" key="12">
    <source>
        <dbReference type="SAM" id="Phobius"/>
    </source>
</evidence>
<dbReference type="SUPFAM" id="SSF81321">
    <property type="entry name" value="Family A G protein-coupled receptor-like"/>
    <property type="match status" value="2"/>
</dbReference>
<keyword evidence="3" id="KW-1003">Cell membrane</keyword>
<evidence type="ECO:0000256" key="2">
    <source>
        <dbReference type="ARBA" id="ARBA00010663"/>
    </source>
</evidence>
<evidence type="ECO:0000256" key="3">
    <source>
        <dbReference type="ARBA" id="ARBA00022475"/>
    </source>
</evidence>
<name>A0A158P4S8_TETUR</name>
<dbReference type="GO" id="GO:0016907">
    <property type="term" value="F:G protein-coupled acetylcholine receptor activity"/>
    <property type="evidence" value="ECO:0007669"/>
    <property type="project" value="TreeGrafter"/>
</dbReference>
<keyword evidence="9 10" id="KW-0807">Transducer</keyword>
<dbReference type="KEGG" id="tut:107362783"/>
<dbReference type="EMBL" id="CAEY01001957">
    <property type="status" value="NOT_ANNOTATED_CDS"/>
    <property type="molecule type" value="Genomic_DNA"/>
</dbReference>
<feature type="domain" description="G-protein coupled receptors family 1 profile" evidence="13">
    <location>
        <begin position="150"/>
        <end position="861"/>
    </location>
</feature>
<dbReference type="AlphaFoldDB" id="A0A158P4S8"/>
<dbReference type="PANTHER" id="PTHR24247:SF191">
    <property type="entry name" value="MUSCARINIC ACETYLCHOLINE RECEPTOR, B-TYPE, ISOFORM A"/>
    <property type="match status" value="1"/>
</dbReference>
<dbReference type="GO" id="GO:0004993">
    <property type="term" value="F:G protein-coupled serotonin receptor activity"/>
    <property type="evidence" value="ECO:0007669"/>
    <property type="project" value="TreeGrafter"/>
</dbReference>
<dbReference type="GO" id="GO:0007187">
    <property type="term" value="P:G protein-coupled receptor signaling pathway, coupled to cyclic nucleotide second messenger"/>
    <property type="evidence" value="ECO:0007669"/>
    <property type="project" value="TreeGrafter"/>
</dbReference>
<proteinExistence type="inferred from homology"/>
<feature type="compositionally biased region" description="Polar residues" evidence="11">
    <location>
        <begin position="620"/>
        <end position="632"/>
    </location>
</feature>
<evidence type="ECO:0000256" key="8">
    <source>
        <dbReference type="ARBA" id="ARBA00023170"/>
    </source>
</evidence>
<keyword evidence="5 12" id="KW-1133">Transmembrane helix</keyword>
<dbReference type="FunFam" id="1.20.1070.10:FF:000221">
    <property type="entry name" value="Muscarinic acetylcholine receptor gar-2"/>
    <property type="match status" value="1"/>
</dbReference>
<feature type="compositionally biased region" description="Gly residues" evidence="11">
    <location>
        <begin position="441"/>
        <end position="450"/>
    </location>
</feature>
<feature type="transmembrane region" description="Helical" evidence="12">
    <location>
        <begin position="806"/>
        <end position="824"/>
    </location>
</feature>
<keyword evidence="7 12" id="KW-0472">Membrane</keyword>
<dbReference type="GO" id="GO:0045202">
    <property type="term" value="C:synapse"/>
    <property type="evidence" value="ECO:0007669"/>
    <property type="project" value="TreeGrafter"/>
</dbReference>
<evidence type="ECO:0000313" key="15">
    <source>
        <dbReference type="Proteomes" id="UP000015104"/>
    </source>
</evidence>
<feature type="compositionally biased region" description="Polar residues" evidence="11">
    <location>
        <begin position="700"/>
        <end position="715"/>
    </location>
</feature>
<gene>
    <name evidence="14" type="primary">107362783</name>
</gene>
<protein>
    <recommendedName>
        <fullName evidence="13">G-protein coupled receptors family 1 profile domain-containing protein</fullName>
    </recommendedName>
</protein>
<organism evidence="14 15">
    <name type="scientific">Tetranychus urticae</name>
    <name type="common">Two-spotted spider mite</name>
    <dbReference type="NCBI Taxonomy" id="32264"/>
    <lineage>
        <taxon>Eukaryota</taxon>
        <taxon>Metazoa</taxon>
        <taxon>Ecdysozoa</taxon>
        <taxon>Arthropoda</taxon>
        <taxon>Chelicerata</taxon>
        <taxon>Arachnida</taxon>
        <taxon>Acari</taxon>
        <taxon>Acariformes</taxon>
        <taxon>Trombidiformes</taxon>
        <taxon>Prostigmata</taxon>
        <taxon>Eleutherengona</taxon>
        <taxon>Raphignathae</taxon>
        <taxon>Tetranychoidea</taxon>
        <taxon>Tetranychidae</taxon>
        <taxon>Tetranychus</taxon>
    </lineage>
</organism>
<dbReference type="STRING" id="32264.A0A158P4S8"/>
<sequence length="883" mass="96093">MDFMDYNVMIFNLTPCISWTNSTVTYDRFGCSDDLSAPSSASTSTSTSVASSLADKLSSASSPSASASTTATAASASRLSLSSSVVIILASSSSSPSSVASLSASIPTNVNFSETIESLSGEPSGTPFNLWMTIFIATSIAILSVVTILGNILVLTAFVVDRQIRQPSNYFIVSLAISDLCIGFISMPIFAIYILQGTWKLGPMPCDLWLSVDHTVCLVSIYTVLLITIDRYCSVKIPAKYRNWRTKKKVIWMVMITWIVPALLFFTSIMGWEYFIGYRDLEPGECAVQFLKDQIFNTSLIIGYFYVTLVILFVLYGEIYKTAREMAKKSEEKAKKVQSLVTLTREPGEGPIGRGMALSKTQSTLLSQDKPKPGSNLTVPSGIGVGPSMSGAQPTDGSGPGEYHFKSMQVYGQSTSQYKKREGPIGDPGSAHATTEAGAGQWTGAGGDGGANSSDQDRSSSPIFDSDEDCSPQPVLPKATKNSKTRNAKASDENKANKKGNTKKDSTSSNQAKQLPVLIPRSPLACSQTHKLNIPPFPSNKSKSSSSSQHSENASTSTKLHQNHPHQPSTSSSSSTSTHRPEPPKSLPIEPTRQSVTIKANHIGDCLVQNVPNCDSFSVKESTDNVTGSGESNRQHDKNDKQINSNKSNHQNINRNRSNNVNKCHQQVNQFSVNYSNSSQTKSPPGPLTQSGHASVGLSGDSSGDTILVMESSSIKVDPRYDEVNTSRETDEEEAKHPDGVSAVGSVVAGETVSEGMGMNGDPDQEQNGFEDKGAIVLKLSKRLRNGRKKKEKRQKSKSENRARKALRTISFILGAFVICWTPYHINALVEGFCKNCVNHHWFYFTYFLCYVNSPVNPFCYAMANQHYKKTFYRILKGDLHRT</sequence>
<dbReference type="PRINTS" id="PR00237">
    <property type="entry name" value="GPCRRHODOPSN"/>
</dbReference>
<reference evidence="15" key="1">
    <citation type="submission" date="2011-08" db="EMBL/GenBank/DDBJ databases">
        <authorList>
            <person name="Rombauts S."/>
        </authorList>
    </citation>
    <scope>NUCLEOTIDE SEQUENCE</scope>
    <source>
        <strain evidence="15">London</strain>
    </source>
</reference>
<evidence type="ECO:0000256" key="6">
    <source>
        <dbReference type="ARBA" id="ARBA00023040"/>
    </source>
</evidence>
<feature type="compositionally biased region" description="Low complexity" evidence="11">
    <location>
        <begin position="539"/>
        <end position="558"/>
    </location>
</feature>
<dbReference type="InterPro" id="IPR000276">
    <property type="entry name" value="GPCR_Rhodpsn"/>
</dbReference>
<evidence type="ECO:0000256" key="5">
    <source>
        <dbReference type="ARBA" id="ARBA00022989"/>
    </source>
</evidence>
<feature type="compositionally biased region" description="Low complexity" evidence="11">
    <location>
        <begin position="648"/>
        <end position="657"/>
    </location>
</feature>
<accession>A0A158P4S8</accession>
<keyword evidence="6 10" id="KW-0297">G-protein coupled receptor</keyword>
<comment type="subcellular location">
    <subcellularLocation>
        <location evidence="1">Cell membrane</location>
        <topology evidence="1">Multi-pass membrane protein</topology>
    </subcellularLocation>
</comment>
<feature type="transmembrane region" description="Helical" evidence="12">
    <location>
        <begin position="844"/>
        <end position="864"/>
    </location>
</feature>
<dbReference type="Proteomes" id="UP000015104">
    <property type="component" value="Unassembled WGS sequence"/>
</dbReference>
<feature type="region of interest" description="Disordered" evidence="11">
    <location>
        <begin position="361"/>
        <end position="592"/>
    </location>
</feature>
<keyword evidence="8 10" id="KW-0675">Receptor</keyword>
<feature type="transmembrane region" description="Helical" evidence="12">
    <location>
        <begin position="170"/>
        <end position="196"/>
    </location>
</feature>
<dbReference type="eggNOG" id="KOG3656">
    <property type="taxonomic scope" value="Eukaryota"/>
</dbReference>
<dbReference type="InterPro" id="IPR017452">
    <property type="entry name" value="GPCR_Rhodpsn_7TM"/>
</dbReference>